<organism evidence="14 15">
    <name type="scientific">Gemmatimonas aurantiaca (strain DSM 14586 / JCM 11422 / NBRC 100505 / T-27)</name>
    <dbReference type="NCBI Taxonomy" id="379066"/>
    <lineage>
        <taxon>Bacteria</taxon>
        <taxon>Pseudomonadati</taxon>
        <taxon>Gemmatimonadota</taxon>
        <taxon>Gemmatimonadia</taxon>
        <taxon>Gemmatimonadales</taxon>
        <taxon>Gemmatimonadaceae</taxon>
        <taxon>Gemmatimonas</taxon>
    </lineage>
</organism>
<keyword evidence="5 10" id="KW-0321">Glycogen metabolism</keyword>
<dbReference type="PANTHER" id="PTHR43651">
    <property type="entry name" value="1,4-ALPHA-GLUCAN-BRANCHING ENZYME"/>
    <property type="match status" value="1"/>
</dbReference>
<dbReference type="InterPro" id="IPR054169">
    <property type="entry name" value="GlgB_N"/>
</dbReference>
<keyword evidence="6 10" id="KW-0328">Glycosyltransferase</keyword>
<dbReference type="AlphaFoldDB" id="C1AAF4"/>
<dbReference type="SUPFAM" id="SSF51445">
    <property type="entry name" value="(Trans)glycosidases"/>
    <property type="match status" value="1"/>
</dbReference>
<dbReference type="InterPro" id="IPR006047">
    <property type="entry name" value="GH13_cat_dom"/>
</dbReference>
<protein>
    <recommendedName>
        <fullName evidence="10">1,4-alpha-glucan branching enzyme GlgB</fullName>
        <ecNumber evidence="10">2.4.1.18</ecNumber>
    </recommendedName>
    <alternativeName>
        <fullName evidence="10">1,4-alpha-D-glucan:1,4-alpha-D-glucan 6-glucosyl-transferase</fullName>
    </alternativeName>
    <alternativeName>
        <fullName evidence="10">Alpha-(1-&gt;4)-glucan branching enzyme</fullName>
    </alternativeName>
    <alternativeName>
        <fullName evidence="10">Glycogen branching enzyme</fullName>
        <shortName evidence="10">BE</shortName>
    </alternativeName>
</protein>
<dbReference type="InterPro" id="IPR017853">
    <property type="entry name" value="GH"/>
</dbReference>
<keyword evidence="8 10" id="KW-0320">Glycogen biosynthesis</keyword>
<dbReference type="Gene3D" id="2.60.40.10">
    <property type="entry name" value="Immunoglobulins"/>
    <property type="match status" value="2"/>
</dbReference>
<dbReference type="SUPFAM" id="SSF81296">
    <property type="entry name" value="E set domains"/>
    <property type="match status" value="1"/>
</dbReference>
<dbReference type="GO" id="GO:0003844">
    <property type="term" value="F:1,4-alpha-glucan branching enzyme activity"/>
    <property type="evidence" value="ECO:0007669"/>
    <property type="project" value="UniProtKB-UniRule"/>
</dbReference>
<dbReference type="SMART" id="SM00642">
    <property type="entry name" value="Aamy"/>
    <property type="match status" value="1"/>
</dbReference>
<evidence type="ECO:0000256" key="5">
    <source>
        <dbReference type="ARBA" id="ARBA00022600"/>
    </source>
</evidence>
<reference evidence="15" key="1">
    <citation type="submission" date="2006-03" db="EMBL/GenBank/DDBJ databases">
        <title>Complete genome sequence of Gemmatimonas aurantiaca T-27 that represents a novel phylum Gemmatimonadetes.</title>
        <authorList>
            <person name="Takasaki K."/>
            <person name="Ichikawa N."/>
            <person name="Miura H."/>
            <person name="Matsushita S."/>
            <person name="Watanabe Y."/>
            <person name="Oguchi A."/>
            <person name="Ankai A."/>
            <person name="Yashiro I."/>
            <person name="Takahashi M."/>
            <person name="Terui Y."/>
            <person name="Fukui S."/>
            <person name="Yokoyama H."/>
            <person name="Tanikawa S."/>
            <person name="Hanada S."/>
            <person name="Kamagata Y."/>
            <person name="Fujita N."/>
        </authorList>
    </citation>
    <scope>NUCLEOTIDE SEQUENCE [LARGE SCALE GENOMIC DNA]</scope>
    <source>
        <strain evidence="15">T-27 / DSM 14586 / JCM 11422 / NBRC 100505</strain>
    </source>
</reference>
<dbReference type="Pfam" id="PF22019">
    <property type="entry name" value="GlgB_N"/>
    <property type="match status" value="1"/>
</dbReference>
<dbReference type="EC" id="2.4.1.18" evidence="10"/>
<dbReference type="UniPathway" id="UPA00164"/>
<keyword evidence="15" id="KW-1185">Reference proteome</keyword>
<accession>C1AAF4</accession>
<feature type="compositionally biased region" description="Basic and acidic residues" evidence="12">
    <location>
        <begin position="772"/>
        <end position="781"/>
    </location>
</feature>
<evidence type="ECO:0000256" key="4">
    <source>
        <dbReference type="ARBA" id="ARBA00009000"/>
    </source>
</evidence>
<dbReference type="HOGENOM" id="CLU_004245_3_2_0"/>
<evidence type="ECO:0000256" key="10">
    <source>
        <dbReference type="HAMAP-Rule" id="MF_00685"/>
    </source>
</evidence>
<dbReference type="Pfam" id="PF02922">
    <property type="entry name" value="CBM_48"/>
    <property type="match status" value="1"/>
</dbReference>
<dbReference type="STRING" id="379066.GAU_2710"/>
<dbReference type="Gene3D" id="2.60.40.1180">
    <property type="entry name" value="Golgi alpha-mannosidase II"/>
    <property type="match status" value="1"/>
</dbReference>
<proteinExistence type="inferred from homology"/>
<dbReference type="CAZy" id="CBM48">
    <property type="family name" value="Carbohydrate-Binding Module Family 48"/>
</dbReference>
<evidence type="ECO:0000256" key="2">
    <source>
        <dbReference type="ARBA" id="ARBA00002953"/>
    </source>
</evidence>
<dbReference type="FunFam" id="2.60.40.10:FF:000169">
    <property type="entry name" value="1,4-alpha-glucan branching enzyme GlgB"/>
    <property type="match status" value="1"/>
</dbReference>
<dbReference type="CAZy" id="GH13">
    <property type="family name" value="Glycoside Hydrolase Family 13"/>
</dbReference>
<comment type="similarity">
    <text evidence="4 10">Belongs to the glycosyl hydrolase 13 family. GlgB subfamily.</text>
</comment>
<evidence type="ECO:0000313" key="14">
    <source>
        <dbReference type="EMBL" id="BAH39752.1"/>
    </source>
</evidence>
<dbReference type="HAMAP" id="MF_00685">
    <property type="entry name" value="GlgB"/>
    <property type="match status" value="1"/>
</dbReference>
<comment type="pathway">
    <text evidence="3 10">Glycan biosynthesis; glycogen biosynthesis.</text>
</comment>
<dbReference type="InterPro" id="IPR006048">
    <property type="entry name" value="A-amylase/branching_C"/>
</dbReference>
<dbReference type="CDD" id="cd11322">
    <property type="entry name" value="AmyAc_Glg_BE"/>
    <property type="match status" value="1"/>
</dbReference>
<comment type="catalytic activity">
    <reaction evidence="1 10">
        <text>Transfers a segment of a (1-&gt;4)-alpha-D-glucan chain to a primary hydroxy group in a similar glucan chain.</text>
        <dbReference type="EC" id="2.4.1.18"/>
    </reaction>
</comment>
<feature type="region of interest" description="Disordered" evidence="12">
    <location>
        <begin position="752"/>
        <end position="871"/>
    </location>
</feature>
<evidence type="ECO:0000259" key="13">
    <source>
        <dbReference type="SMART" id="SM00642"/>
    </source>
</evidence>
<name>C1AAF4_GEMAT</name>
<gene>
    <name evidence="10 14" type="primary">glgB</name>
    <name evidence="14" type="ordered locus">GAU_2710</name>
</gene>
<dbReference type="FunFam" id="2.60.40.1180:FF:000002">
    <property type="entry name" value="1,4-alpha-glucan branching enzyme GlgB"/>
    <property type="match status" value="1"/>
</dbReference>
<dbReference type="GO" id="GO:0043169">
    <property type="term" value="F:cation binding"/>
    <property type="evidence" value="ECO:0007669"/>
    <property type="project" value="InterPro"/>
</dbReference>
<dbReference type="eggNOG" id="COG0296">
    <property type="taxonomic scope" value="Bacteria"/>
</dbReference>
<dbReference type="Gene3D" id="3.20.20.80">
    <property type="entry name" value="Glycosidases"/>
    <property type="match status" value="1"/>
</dbReference>
<feature type="active site" description="Proton donor" evidence="10 11">
    <location>
        <position position="480"/>
    </location>
</feature>
<evidence type="ECO:0000256" key="6">
    <source>
        <dbReference type="ARBA" id="ARBA00022676"/>
    </source>
</evidence>
<evidence type="ECO:0000256" key="8">
    <source>
        <dbReference type="ARBA" id="ARBA00023056"/>
    </source>
</evidence>
<dbReference type="InterPro" id="IPR004193">
    <property type="entry name" value="Glyco_hydro_13_N"/>
</dbReference>
<feature type="domain" description="Glycosyl hydrolase family 13 catalytic" evidence="13">
    <location>
        <begin position="270"/>
        <end position="663"/>
    </location>
</feature>
<dbReference type="GO" id="GO:0005829">
    <property type="term" value="C:cytosol"/>
    <property type="evidence" value="ECO:0007669"/>
    <property type="project" value="TreeGrafter"/>
</dbReference>
<evidence type="ECO:0000256" key="1">
    <source>
        <dbReference type="ARBA" id="ARBA00000826"/>
    </source>
</evidence>
<dbReference type="KEGG" id="gau:GAU_2710"/>
<dbReference type="PIRSF" id="PIRSF000463">
    <property type="entry name" value="GlgB"/>
    <property type="match status" value="1"/>
</dbReference>
<dbReference type="InterPro" id="IPR013783">
    <property type="entry name" value="Ig-like_fold"/>
</dbReference>
<dbReference type="InterPro" id="IPR044143">
    <property type="entry name" value="GlgB_N_E_set_prok"/>
</dbReference>
<evidence type="ECO:0000256" key="7">
    <source>
        <dbReference type="ARBA" id="ARBA00022679"/>
    </source>
</evidence>
<dbReference type="PANTHER" id="PTHR43651:SF3">
    <property type="entry name" value="1,4-ALPHA-GLUCAN-BRANCHING ENZYME"/>
    <property type="match status" value="1"/>
</dbReference>
<evidence type="ECO:0000256" key="11">
    <source>
        <dbReference type="PIRSR" id="PIRSR000463-1"/>
    </source>
</evidence>
<dbReference type="NCBIfam" id="NF008967">
    <property type="entry name" value="PRK12313.1"/>
    <property type="match status" value="1"/>
</dbReference>
<sequence>MEPAALPSWPYTSGMPALSLPPAPDEAATRLVRGESVSPHDLLGAHSATIDGVSGVVIRAWQPRARRIDVVIGEQHLPMQREVSGLYSVFVPDRKLPLRYRFEMTDDEGQVRTFDDPYRFLPTIGDVDLHLFNEGRHLRLWEKMGAHVRTIDGVDGTAFTVWAPNATRVSVSGDFNRWDGRAHTMRRLGASGVFELFIPGIGAETLYKFEIRTRTGALRVKTDPFAAKLEQGPGHASIVQARSRYPWRDGRWLAERADSDLRREPMLVYEVHLGSWLRGDDNRLLSYREIAPRLASHVSTLGFTHVELLPVQDHPFGGSWGYQVGGYFAPNSRHGSPDDLRFLVDTLHEAGIGVLLDWVPAHFPKDDWALRRFDGTACYEHEDPRLGDHPEWGTHIFNYARHEVRNFLVANALYWIEEFHLDGLRVDAVASMLYLDYGREAGQWLRNRFGGRENLEAVAFLKQLNLAMQSLHPGVVTIAEESTSWPKVTAPIRDGGLGFTFKWNMGWMHDTLDYFRVDPFFRKGAHEKLTFAIWYEYSERFMNPLSHDEVVHLKRSLLEKMPGDMWQKFANLRTLLGYSITRPGKSLFFMGTELAPHREWNHDVSLEWELLEDPRRRGLSDFLQALQQAYRAHACFWRSDHEPAGFRWIDVADREQSVLSYARFDGDAHALVVLNLTPVPRDQYRLGVPRAGRYRLLLNSDASAFGGSGYPVFEEVTTDAMPYHGFDASIVLSLPPLAMLVLLPEGDGATQLTAPSSEGATSKPVKVKTAKPKTEKAKTTKSDVATLEVKKPKTTKRKATTPKVARPTITKSAPEKPKVATPKVVKTESPKSATPKVETPKTQPAVNTPKTVKPKVAKPRTARAPKKDPSE</sequence>
<comment type="subunit">
    <text evidence="10">Monomer.</text>
</comment>
<dbReference type="CDD" id="cd02855">
    <property type="entry name" value="E_set_GBE_prok_N"/>
    <property type="match status" value="1"/>
</dbReference>
<dbReference type="FunFam" id="3.20.20.80:FF:000003">
    <property type="entry name" value="1,4-alpha-glucan branching enzyme GlgB"/>
    <property type="match status" value="1"/>
</dbReference>
<dbReference type="InterPro" id="IPR014756">
    <property type="entry name" value="Ig_E-set"/>
</dbReference>
<evidence type="ECO:0000256" key="9">
    <source>
        <dbReference type="ARBA" id="ARBA00023277"/>
    </source>
</evidence>
<dbReference type="Pfam" id="PF02806">
    <property type="entry name" value="Alpha-amylase_C"/>
    <property type="match status" value="1"/>
</dbReference>
<dbReference type="InterPro" id="IPR013780">
    <property type="entry name" value="Glyco_hydro_b"/>
</dbReference>
<dbReference type="SUPFAM" id="SSF51011">
    <property type="entry name" value="Glycosyl hydrolase domain"/>
    <property type="match status" value="1"/>
</dbReference>
<evidence type="ECO:0000313" key="15">
    <source>
        <dbReference type="Proteomes" id="UP000002209"/>
    </source>
</evidence>
<keyword evidence="9 10" id="KW-0119">Carbohydrate metabolism</keyword>
<dbReference type="GO" id="GO:0004553">
    <property type="term" value="F:hydrolase activity, hydrolyzing O-glycosyl compounds"/>
    <property type="evidence" value="ECO:0007669"/>
    <property type="project" value="InterPro"/>
</dbReference>
<evidence type="ECO:0000256" key="3">
    <source>
        <dbReference type="ARBA" id="ARBA00004964"/>
    </source>
</evidence>
<dbReference type="InterPro" id="IPR006407">
    <property type="entry name" value="GlgB"/>
</dbReference>
<feature type="compositionally biased region" description="Basic residues" evidence="12">
    <location>
        <begin position="852"/>
        <end position="864"/>
    </location>
</feature>
<dbReference type="GO" id="GO:0005978">
    <property type="term" value="P:glycogen biosynthetic process"/>
    <property type="evidence" value="ECO:0007669"/>
    <property type="project" value="UniProtKB-UniRule"/>
</dbReference>
<dbReference type="NCBIfam" id="NF003811">
    <property type="entry name" value="PRK05402.1"/>
    <property type="match status" value="1"/>
</dbReference>
<keyword evidence="7 10" id="KW-0808">Transferase</keyword>
<comment type="function">
    <text evidence="2 10">Catalyzes the formation of the alpha-1,6-glucosidic linkages in glycogen by scission of a 1,4-alpha-linked oligosaccharide from growing alpha-1,4-glucan chains and the subsequent attachment of the oligosaccharide to the alpha-1,6 position.</text>
</comment>
<dbReference type="InterPro" id="IPR037439">
    <property type="entry name" value="Branching_enzy"/>
</dbReference>
<dbReference type="Proteomes" id="UP000002209">
    <property type="component" value="Chromosome"/>
</dbReference>
<dbReference type="NCBIfam" id="TIGR01515">
    <property type="entry name" value="branching_enzym"/>
    <property type="match status" value="1"/>
</dbReference>
<feature type="active site" description="Nucleophile" evidence="10 11">
    <location>
        <position position="427"/>
    </location>
</feature>
<dbReference type="EMBL" id="AP009153">
    <property type="protein sequence ID" value="BAH39752.1"/>
    <property type="molecule type" value="Genomic_DNA"/>
</dbReference>
<evidence type="ECO:0000256" key="12">
    <source>
        <dbReference type="SAM" id="MobiDB-lite"/>
    </source>
</evidence>